<comment type="caution">
    <text evidence="4">The sequence shown here is derived from an EMBL/GenBank/DDBJ whole genome shotgun (WGS) entry which is preliminary data.</text>
</comment>
<dbReference type="PANTHER" id="PTHR36681:SF3">
    <property type="entry name" value="NUCLEAR GTPASE, GERMINAL CENTER-ASSOCIATED, TANDEM DUPLICATE 3"/>
    <property type="match status" value="1"/>
</dbReference>
<dbReference type="GeneID" id="69015849"/>
<feature type="region of interest" description="Disordered" evidence="1">
    <location>
        <begin position="207"/>
        <end position="233"/>
    </location>
</feature>
<dbReference type="PANTHER" id="PTHR36681">
    <property type="entry name" value="NUCLEAR GTPASE, GERMINAL CENTER-ASSOCIATED, TANDEM DUPLICATE 3"/>
    <property type="match status" value="1"/>
</dbReference>
<feature type="compositionally biased region" description="Low complexity" evidence="1">
    <location>
        <begin position="213"/>
        <end position="227"/>
    </location>
</feature>
<dbReference type="AlphaFoldDB" id="A0A8H4CNV5"/>
<feature type="region of interest" description="Disordered" evidence="1">
    <location>
        <begin position="1"/>
        <end position="38"/>
    </location>
</feature>
<dbReference type="InterPro" id="IPR027417">
    <property type="entry name" value="P-loop_NTPase"/>
</dbReference>
<protein>
    <recommendedName>
        <fullName evidence="6">Tat pathway signal sequence</fullName>
    </recommendedName>
</protein>
<dbReference type="RefSeq" id="XP_045266413.1">
    <property type="nucleotide sequence ID" value="XM_045408670.1"/>
</dbReference>
<evidence type="ECO:0000259" key="3">
    <source>
        <dbReference type="Pfam" id="PF24564"/>
    </source>
</evidence>
<reference evidence="4" key="1">
    <citation type="journal article" date="2020" name="Phytopathology">
        <title>Genome sequence and comparative analysis of Colletotrichum gloeosporioides isolated from Liriodendron leaves.</title>
        <authorList>
            <person name="Fu F.F."/>
            <person name="Hao Z."/>
            <person name="Wang P."/>
            <person name="Lu Y."/>
            <person name="Xue L.J."/>
            <person name="Wei G."/>
            <person name="Tian Y."/>
            <person name="Baishi H."/>
            <person name="Xu H."/>
            <person name="Shi J."/>
            <person name="Cheng T."/>
            <person name="Wang G."/>
            <person name="Yi Y."/>
            <person name="Chen J."/>
        </authorList>
    </citation>
    <scope>NUCLEOTIDE SEQUENCE</scope>
    <source>
        <strain evidence="4">Lc1</strain>
    </source>
</reference>
<feature type="compositionally biased region" description="Polar residues" evidence="1">
    <location>
        <begin position="17"/>
        <end position="38"/>
    </location>
</feature>
<organism evidence="4 5">
    <name type="scientific">Colletotrichum gloeosporioides</name>
    <name type="common">Anthracnose fungus</name>
    <name type="synonym">Glomerella cingulata</name>
    <dbReference type="NCBI Taxonomy" id="474922"/>
    <lineage>
        <taxon>Eukaryota</taxon>
        <taxon>Fungi</taxon>
        <taxon>Dikarya</taxon>
        <taxon>Ascomycota</taxon>
        <taxon>Pezizomycotina</taxon>
        <taxon>Sordariomycetes</taxon>
        <taxon>Hypocreomycetidae</taxon>
        <taxon>Glomerellales</taxon>
        <taxon>Glomerellaceae</taxon>
        <taxon>Colletotrichum</taxon>
        <taxon>Colletotrichum gloeosporioides species complex</taxon>
    </lineage>
</organism>
<feature type="domain" description="Dynamin N-terminal" evidence="2">
    <location>
        <begin position="322"/>
        <end position="553"/>
    </location>
</feature>
<name>A0A8H4CNV5_COLGL</name>
<dbReference type="InterPro" id="IPR056024">
    <property type="entry name" value="DUF7605"/>
</dbReference>
<gene>
    <name evidence="4" type="ORF">GCG54_00008709</name>
</gene>
<dbReference type="Pfam" id="PF24564">
    <property type="entry name" value="DUF7605"/>
    <property type="match status" value="1"/>
</dbReference>
<feature type="domain" description="DUF7605" evidence="3">
    <location>
        <begin position="783"/>
        <end position="955"/>
    </location>
</feature>
<accession>A0A8H4CNV5</accession>
<keyword evidence="5" id="KW-1185">Reference proteome</keyword>
<evidence type="ECO:0000313" key="5">
    <source>
        <dbReference type="Proteomes" id="UP000613401"/>
    </source>
</evidence>
<evidence type="ECO:0000259" key="2">
    <source>
        <dbReference type="Pfam" id="PF00350"/>
    </source>
</evidence>
<proteinExistence type="predicted"/>
<dbReference type="Gene3D" id="3.40.50.300">
    <property type="entry name" value="P-loop containing nucleotide triphosphate hydrolases"/>
    <property type="match status" value="1"/>
</dbReference>
<evidence type="ECO:0000313" key="4">
    <source>
        <dbReference type="EMBL" id="KAF3807254.1"/>
    </source>
</evidence>
<sequence>MTRILTLEQKRRHSPAATGSSRSATSEPSLRTSLSPQESIFSNPAPVIFPTRYPSVATSTASLGSSTPVFTPESSRSPSINRNDPFLFPELRFPSDVSPDEPLPSVETATWAEFPSGALTPSSPTTRARVPSLSISPSPSILLSPRFYRAADNVSGRLSLAQNFSETGSLAHRLDRLVIDDLDKAPSDLGLSDIRAGLSNLFINNGRRSPHLSSPAPSIRQSSSSPRPLRRSRAGSEVPLVYYDVKDEELPESRFYNPAVQSAIKDAKALMTRLVSTLEGSPLHISPDSTIKRLHGQALHLSHFQGPSMRTIGFVGDSGVDLGKSSVLNSLLDKRHLARTSNSGAACTCVVTEYHYADGHDFAIEVELFSQDDLMEQTKELLQLYRLSHLNEGEIMGNDGAAAAVDNEEQANVARDTFRSMFRGRLASEDFLLNESENTVLETFRSWLREIDLPVGGRHEKASQDDCAGFLAYLTSESTDTRTPAVWPFVRKIKVFLSSHILSKGLILVDLPGLRDSNSARRLITEKYLVKCDEIFAICNIGRATTDVGVQSVFGLAQKAGLSNVRIICTKSDDIQAEEAMKDWQERHATRIQLLSDAVSITRRKIENIDHGLSSFFDLELSELTEKEQIDLNILQKEQRQAKLKEYLMQTRNAMVTSQLLTTYRNKVPGGNLAVFCVSNRLYWDERDKPRDVALPSLQLSGIPALRSHCLGIIADSHLSIAKSFIENDIPALLGEATLWVESGAGSARAEQKHQIRDTLNLIESRLKRDCGGRCRTRMASPFCRNFGNHHTSTAGWHDWNEEMIHTMVRDVTPQWDIMCTSCRERLGQISRLIKGHMEWALDLLGKDVSTRYWARFAKFPSENELGTFPGVTDLLQEILICYENTMNSQVEALIDRLGTDLNTLRINALTGIRTSMLGQAMEAPYKKCNADYGGGSDRRRKNIIRSAVDRVDLFENHMTEFKRRMRLLADHVQTELRAIVHGGLTAVVAVLNLIRDENVATESEENPALRRRLEQEITVIKEQMGRIINIME</sequence>
<evidence type="ECO:0000256" key="1">
    <source>
        <dbReference type="SAM" id="MobiDB-lite"/>
    </source>
</evidence>
<dbReference type="Pfam" id="PF00350">
    <property type="entry name" value="Dynamin_N"/>
    <property type="match status" value="1"/>
</dbReference>
<dbReference type="EMBL" id="WVTB01000030">
    <property type="protein sequence ID" value="KAF3807254.1"/>
    <property type="molecule type" value="Genomic_DNA"/>
</dbReference>
<dbReference type="InterPro" id="IPR045063">
    <property type="entry name" value="Dynamin_N"/>
</dbReference>
<dbReference type="Proteomes" id="UP000613401">
    <property type="component" value="Unassembled WGS sequence"/>
</dbReference>
<feature type="region of interest" description="Disordered" evidence="1">
    <location>
        <begin position="60"/>
        <end position="82"/>
    </location>
</feature>
<dbReference type="SUPFAM" id="SSF52540">
    <property type="entry name" value="P-loop containing nucleoside triphosphate hydrolases"/>
    <property type="match status" value="1"/>
</dbReference>
<reference evidence="4" key="2">
    <citation type="submission" date="2020-03" db="EMBL/GenBank/DDBJ databases">
        <authorList>
            <person name="Fu F.-F."/>
            <person name="Chen J."/>
        </authorList>
    </citation>
    <scope>NUCLEOTIDE SEQUENCE</scope>
    <source>
        <strain evidence="4">Lc1</strain>
    </source>
</reference>
<evidence type="ECO:0008006" key="6">
    <source>
        <dbReference type="Google" id="ProtNLM"/>
    </source>
</evidence>